<organism evidence="3 4">
    <name type="scientific">Adineta steineri</name>
    <dbReference type="NCBI Taxonomy" id="433720"/>
    <lineage>
        <taxon>Eukaryota</taxon>
        <taxon>Metazoa</taxon>
        <taxon>Spiralia</taxon>
        <taxon>Gnathifera</taxon>
        <taxon>Rotifera</taxon>
        <taxon>Eurotatoria</taxon>
        <taxon>Bdelloidea</taxon>
        <taxon>Adinetida</taxon>
        <taxon>Adinetidae</taxon>
        <taxon>Adineta</taxon>
    </lineage>
</organism>
<reference evidence="3" key="1">
    <citation type="submission" date="2021-02" db="EMBL/GenBank/DDBJ databases">
        <authorList>
            <person name="Nowell W R."/>
        </authorList>
    </citation>
    <scope>NUCLEOTIDE SEQUENCE</scope>
</reference>
<evidence type="ECO:0000313" key="4">
    <source>
        <dbReference type="Proteomes" id="UP000663844"/>
    </source>
</evidence>
<evidence type="ECO:0000313" key="3">
    <source>
        <dbReference type="EMBL" id="CAF4074301.1"/>
    </source>
</evidence>
<proteinExistence type="predicted"/>
<protein>
    <recommendedName>
        <fullName evidence="1">J domain-containing protein</fullName>
    </recommendedName>
</protein>
<dbReference type="PANTHER" id="PTHR21525">
    <property type="entry name" value="MOTILE SPERM PROTEIN"/>
    <property type="match status" value="1"/>
</dbReference>
<dbReference type="SUPFAM" id="SSF46565">
    <property type="entry name" value="Chaperone J-domain"/>
    <property type="match status" value="1"/>
</dbReference>
<evidence type="ECO:0000313" key="2">
    <source>
        <dbReference type="EMBL" id="CAF0978788.1"/>
    </source>
</evidence>
<dbReference type="AlphaFoldDB" id="A0A819T8H6"/>
<dbReference type="InterPro" id="IPR001623">
    <property type="entry name" value="DnaJ_domain"/>
</dbReference>
<dbReference type="EMBL" id="CAJOAZ010004766">
    <property type="protein sequence ID" value="CAF4074301.1"/>
    <property type="molecule type" value="Genomic_DNA"/>
</dbReference>
<dbReference type="CDD" id="cd06257">
    <property type="entry name" value="DnaJ"/>
    <property type="match status" value="1"/>
</dbReference>
<dbReference type="Proteomes" id="UP000663844">
    <property type="component" value="Unassembled WGS sequence"/>
</dbReference>
<comment type="caution">
    <text evidence="3">The sequence shown here is derived from an EMBL/GenBank/DDBJ whole genome shotgun (WGS) entry which is preliminary data.</text>
</comment>
<dbReference type="SMART" id="SM00271">
    <property type="entry name" value="DnaJ"/>
    <property type="match status" value="1"/>
</dbReference>
<accession>A0A819T8H6</accession>
<dbReference type="PRINTS" id="PR00625">
    <property type="entry name" value="JDOMAIN"/>
</dbReference>
<name>A0A819T8H6_9BILA</name>
<feature type="domain" description="J" evidence="1">
    <location>
        <begin position="134"/>
        <end position="187"/>
    </location>
</feature>
<evidence type="ECO:0000259" key="1">
    <source>
        <dbReference type="PROSITE" id="PS50076"/>
    </source>
</evidence>
<dbReference type="EMBL" id="CAJNOG010000125">
    <property type="protein sequence ID" value="CAF0978788.1"/>
    <property type="molecule type" value="Genomic_DNA"/>
</dbReference>
<dbReference type="InterPro" id="IPR036869">
    <property type="entry name" value="J_dom_sf"/>
</dbReference>
<dbReference type="Pfam" id="PF00226">
    <property type="entry name" value="DnaJ"/>
    <property type="match status" value="1"/>
</dbReference>
<dbReference type="Proteomes" id="UP000663845">
    <property type="component" value="Unassembled WGS sequence"/>
</dbReference>
<gene>
    <name evidence="2" type="ORF">JYZ213_LOCUS14807</name>
    <name evidence="3" type="ORF">OXD698_LOCUS33903</name>
</gene>
<dbReference type="PROSITE" id="PS50076">
    <property type="entry name" value="DNAJ_2"/>
    <property type="match status" value="1"/>
</dbReference>
<dbReference type="Gene3D" id="1.10.287.110">
    <property type="entry name" value="DnaJ domain"/>
    <property type="match status" value="1"/>
</dbReference>
<dbReference type="PANTHER" id="PTHR21525:SF9">
    <property type="entry name" value="CHANNEL_COLICIN DOMAIN-CONTAINING PROTEIN"/>
    <property type="match status" value="1"/>
</dbReference>
<sequence>MDKKTIALALVKALPKASRWEIAMVGGAAGTVIKVAIDTGALAYSAVKNIYLWWKGEVSGKRCVKEITDATATLFGTLLGAYGGAAVGTAICPLVGTLIGGFVGGLVGSTVVGKISERLTCKFFDLPKTVALENAYKTLGLTQSCSNGEINSAYRRLALTCHPDKGGSAEAWSELETALALIRQARGEGI</sequence>